<reference evidence="1" key="1">
    <citation type="submission" date="2021-04" db="EMBL/GenBank/DDBJ databases">
        <title>Microbacterium tenobrionis sp. nov. and Microbacterium allomyrinae sp. nov., isolated from larvae of Tenobrio molitor and Allomyrina dichotoma, respectively.</title>
        <authorList>
            <person name="Lee S.D."/>
        </authorList>
    </citation>
    <scope>NUCLEOTIDE SEQUENCE</scope>
    <source>
        <strain evidence="1">BWT-G7</strain>
    </source>
</reference>
<dbReference type="AlphaFoldDB" id="A0A9X1LRG4"/>
<name>A0A9X1LRG4_9MICO</name>
<keyword evidence="2" id="KW-1185">Reference proteome</keyword>
<sequence length="356" mass="38193">MWSFVFCNSSTGSQLLTVEPTAGNWSTGVNGTIGSGSHTFSLREADAPAGDIWRGLVSPWSRALVVCWDGEPVYAGLVTGHEWDRDSGKLTVTHDEFRLVLDRRLVTAQETYTPGGFFEVSGKSLRGLVRAVVARATLSTPGDGYHFPIVLPADEAGGETRRWHFSSLASAEKMLTEIQDSDGGPDVYFRPRWSPAGRLEWVLEIGTPRLTGPSSEWVVTAEDSPVGGVKQKTDALGTLTGVFGLGMGSDEDMRLGIAGGLGVFPVRLEATRSFKSVDDQGTLDTLSMGELQVAKAPVAQVKADTLPVEEAFPNVRVGSTLRLLVQGDEFMEDATTVAKVVGLSGDMTRKLKVGMQ</sequence>
<proteinExistence type="predicted"/>
<gene>
    <name evidence="1" type="ORF">KEC57_00250</name>
</gene>
<evidence type="ECO:0000313" key="2">
    <source>
        <dbReference type="Proteomes" id="UP001139354"/>
    </source>
</evidence>
<accession>A0A9X1LRG4</accession>
<dbReference type="EMBL" id="JAGTTN010000001">
    <property type="protein sequence ID" value="MCC2030609.1"/>
    <property type="molecule type" value="Genomic_DNA"/>
</dbReference>
<evidence type="ECO:0000313" key="1">
    <source>
        <dbReference type="EMBL" id="MCC2030609.1"/>
    </source>
</evidence>
<dbReference type="RefSeq" id="WP_229382519.1">
    <property type="nucleotide sequence ID" value="NZ_JAGTTN010000001.1"/>
</dbReference>
<organism evidence="1 2">
    <name type="scientific">Microbacterium allomyrinae</name>
    <dbReference type="NCBI Taxonomy" id="2830666"/>
    <lineage>
        <taxon>Bacteria</taxon>
        <taxon>Bacillati</taxon>
        <taxon>Actinomycetota</taxon>
        <taxon>Actinomycetes</taxon>
        <taxon>Micrococcales</taxon>
        <taxon>Microbacteriaceae</taxon>
        <taxon>Microbacterium</taxon>
    </lineage>
</organism>
<comment type="caution">
    <text evidence="1">The sequence shown here is derived from an EMBL/GenBank/DDBJ whole genome shotgun (WGS) entry which is preliminary data.</text>
</comment>
<protein>
    <submittedName>
        <fullName evidence="1">Uncharacterized protein</fullName>
    </submittedName>
</protein>
<dbReference type="Proteomes" id="UP001139354">
    <property type="component" value="Unassembled WGS sequence"/>
</dbReference>